<evidence type="ECO:0000313" key="4">
    <source>
        <dbReference type="EMBL" id="GJT18467.1"/>
    </source>
</evidence>
<dbReference type="InterPro" id="IPR041577">
    <property type="entry name" value="RT_RNaseH_2"/>
</dbReference>
<comment type="caution">
    <text evidence="4">The sequence shown here is derived from an EMBL/GenBank/DDBJ whole genome shotgun (WGS) entry which is preliminary data.</text>
</comment>
<reference evidence="4" key="2">
    <citation type="submission" date="2022-01" db="EMBL/GenBank/DDBJ databases">
        <authorList>
            <person name="Yamashiro T."/>
            <person name="Shiraishi A."/>
            <person name="Satake H."/>
            <person name="Nakayama K."/>
        </authorList>
    </citation>
    <scope>NUCLEOTIDE SEQUENCE</scope>
</reference>
<keyword evidence="2" id="KW-1133">Transmembrane helix</keyword>
<dbReference type="Pfam" id="PF17919">
    <property type="entry name" value="RT_RNaseH_2"/>
    <property type="match status" value="1"/>
</dbReference>
<feature type="compositionally biased region" description="Low complexity" evidence="1">
    <location>
        <begin position="38"/>
        <end position="50"/>
    </location>
</feature>
<protein>
    <submittedName>
        <fullName evidence="4">Reverse transcriptase domain-containing protein</fullName>
    </submittedName>
</protein>
<keyword evidence="4" id="KW-0695">RNA-directed DNA polymerase</keyword>
<evidence type="ECO:0000256" key="1">
    <source>
        <dbReference type="SAM" id="MobiDB-lite"/>
    </source>
</evidence>
<dbReference type="InterPro" id="IPR043502">
    <property type="entry name" value="DNA/RNA_pol_sf"/>
</dbReference>
<keyword evidence="5" id="KW-1185">Reference proteome</keyword>
<sequence>MPTIMTTRSVGWPIAASRGDGRIDGQDGQVGGQGSDQGRGQENGRNQNRNAINDNIRGDVSRGCTYKEFLACNPKEYDGKGVRISLGGILKSTPRKRGRYRLVPNLVPEGEEGLKGHFAKDCRVAPRNVNPINARNPVARTYCECGSTDHTKFACPRLNHAQRPWVNNQNQVVAINRGQGRGNQGNQARGRAFMLGVEEARQDLNIITGTFTLNDHYATYLTLTMVPYIALILHYLYTLLGIEPNDLGFSYEIEIASRQLVEIGGADVWEVCAARHVMCANGSTKIQERDKLREVQFLGHVINGDGIHVDPNKIEVIKNWKTPRTLSEDKLCNAPVLALHNGLEEFVVYCAASGLGLGCVLMQRGKVIDYASKQLKIHEKNYTTHDLELGAVVFALKI</sequence>
<feature type="transmembrane region" description="Helical" evidence="2">
    <location>
        <begin position="217"/>
        <end position="237"/>
    </location>
</feature>
<dbReference type="PANTHER" id="PTHR34072:SF52">
    <property type="entry name" value="RIBONUCLEASE H"/>
    <property type="match status" value="1"/>
</dbReference>
<proteinExistence type="predicted"/>
<evidence type="ECO:0000313" key="5">
    <source>
        <dbReference type="Proteomes" id="UP001151760"/>
    </source>
</evidence>
<evidence type="ECO:0000259" key="3">
    <source>
        <dbReference type="Pfam" id="PF17919"/>
    </source>
</evidence>
<feature type="region of interest" description="Disordered" evidence="1">
    <location>
        <begin position="1"/>
        <end position="54"/>
    </location>
</feature>
<gene>
    <name evidence="4" type="ORF">Tco_0877173</name>
</gene>
<dbReference type="SUPFAM" id="SSF56672">
    <property type="entry name" value="DNA/RNA polymerases"/>
    <property type="match status" value="1"/>
</dbReference>
<reference evidence="4" key="1">
    <citation type="journal article" date="2022" name="Int. J. Mol. Sci.">
        <title>Draft Genome of Tanacetum Coccineum: Genomic Comparison of Closely Related Tanacetum-Family Plants.</title>
        <authorList>
            <person name="Yamashiro T."/>
            <person name="Shiraishi A."/>
            <person name="Nakayama K."/>
            <person name="Satake H."/>
        </authorList>
    </citation>
    <scope>NUCLEOTIDE SEQUENCE</scope>
</reference>
<name>A0ABQ5BXB2_9ASTR</name>
<dbReference type="PANTHER" id="PTHR34072">
    <property type="entry name" value="ENZYMATIC POLYPROTEIN-RELATED"/>
    <property type="match status" value="1"/>
</dbReference>
<keyword evidence="2" id="KW-0812">Transmembrane</keyword>
<dbReference type="EMBL" id="BQNB010013639">
    <property type="protein sequence ID" value="GJT18467.1"/>
    <property type="molecule type" value="Genomic_DNA"/>
</dbReference>
<feature type="domain" description="Reverse transcriptase/retrotransposon-derived protein RNase H-like" evidence="3">
    <location>
        <begin position="329"/>
        <end position="397"/>
    </location>
</feature>
<keyword evidence="4" id="KW-0808">Transferase</keyword>
<organism evidence="4 5">
    <name type="scientific">Tanacetum coccineum</name>
    <dbReference type="NCBI Taxonomy" id="301880"/>
    <lineage>
        <taxon>Eukaryota</taxon>
        <taxon>Viridiplantae</taxon>
        <taxon>Streptophyta</taxon>
        <taxon>Embryophyta</taxon>
        <taxon>Tracheophyta</taxon>
        <taxon>Spermatophyta</taxon>
        <taxon>Magnoliopsida</taxon>
        <taxon>eudicotyledons</taxon>
        <taxon>Gunneridae</taxon>
        <taxon>Pentapetalae</taxon>
        <taxon>asterids</taxon>
        <taxon>campanulids</taxon>
        <taxon>Asterales</taxon>
        <taxon>Asteraceae</taxon>
        <taxon>Asteroideae</taxon>
        <taxon>Anthemideae</taxon>
        <taxon>Anthemidinae</taxon>
        <taxon>Tanacetum</taxon>
    </lineage>
</organism>
<feature type="compositionally biased region" description="Gly residues" evidence="1">
    <location>
        <begin position="28"/>
        <end position="37"/>
    </location>
</feature>
<accession>A0ABQ5BXB2</accession>
<dbReference type="GO" id="GO:0003964">
    <property type="term" value="F:RNA-directed DNA polymerase activity"/>
    <property type="evidence" value="ECO:0007669"/>
    <property type="project" value="UniProtKB-KW"/>
</dbReference>
<evidence type="ECO:0000256" key="2">
    <source>
        <dbReference type="SAM" id="Phobius"/>
    </source>
</evidence>
<dbReference type="Proteomes" id="UP001151760">
    <property type="component" value="Unassembled WGS sequence"/>
</dbReference>
<keyword evidence="4" id="KW-0548">Nucleotidyltransferase</keyword>
<keyword evidence="2" id="KW-0472">Membrane</keyword>